<dbReference type="AlphaFoldDB" id="A0A6J7IHK8"/>
<evidence type="ECO:0000313" key="1">
    <source>
        <dbReference type="EMBL" id="CAB4930703.1"/>
    </source>
</evidence>
<sequence length="68" mass="7136">MGDKTAQCVIEPLCLTAYELGRAIRGINCAIKDYSSNVIGKEVGIDGTESCPVGESHEVQSAFTQSGS</sequence>
<organism evidence="1">
    <name type="scientific">freshwater metagenome</name>
    <dbReference type="NCBI Taxonomy" id="449393"/>
    <lineage>
        <taxon>unclassified sequences</taxon>
        <taxon>metagenomes</taxon>
        <taxon>ecological metagenomes</taxon>
    </lineage>
</organism>
<accession>A0A6J7IHK8</accession>
<dbReference type="EMBL" id="CAFBMR010000136">
    <property type="protein sequence ID" value="CAB4930703.1"/>
    <property type="molecule type" value="Genomic_DNA"/>
</dbReference>
<name>A0A6J7IHK8_9ZZZZ</name>
<protein>
    <submittedName>
        <fullName evidence="1">Unannotated protein</fullName>
    </submittedName>
</protein>
<reference evidence="1" key="1">
    <citation type="submission" date="2020-05" db="EMBL/GenBank/DDBJ databases">
        <authorList>
            <person name="Chiriac C."/>
            <person name="Salcher M."/>
            <person name="Ghai R."/>
            <person name="Kavagutti S V."/>
        </authorList>
    </citation>
    <scope>NUCLEOTIDE SEQUENCE</scope>
</reference>
<proteinExistence type="predicted"/>
<gene>
    <name evidence="1" type="ORF">UFOPK3610_01923</name>
</gene>